<dbReference type="EMBL" id="PGGN01000002">
    <property type="protein sequence ID" value="PSH57846.1"/>
    <property type="molecule type" value="Genomic_DNA"/>
</dbReference>
<protein>
    <submittedName>
        <fullName evidence="3">Spore coat protein U</fullName>
    </submittedName>
</protein>
<dbReference type="PANTHER" id="PTHR37089:SF4">
    <property type="entry name" value="EXPORTED PROTEIN"/>
    <property type="match status" value="1"/>
</dbReference>
<dbReference type="InterPro" id="IPR053167">
    <property type="entry name" value="Spore_coat_component"/>
</dbReference>
<keyword evidence="3" id="KW-0946">Virion</keyword>
<sequence length="176" mass="18345">MTLRFSTRIACAAIVAASFGLTGPAFAAAKTGTLNVKLEIVSGCSVFTSSAVGTLNFGTWTTLSDTIEQSTTLNVSCSAADQTFNVLLDGGQNGTIADRNLALASDKTKKIKYNLYTDGGYGTVWGETVGTDTVEKKSTTPGTNVPFTIFGRVPLQTPIPAAGIYTDTVTVTVKLN</sequence>
<feature type="chain" id="PRO_5015194080" evidence="1">
    <location>
        <begin position="28"/>
        <end position="176"/>
    </location>
</feature>
<evidence type="ECO:0000313" key="3">
    <source>
        <dbReference type="EMBL" id="PSH57846.1"/>
    </source>
</evidence>
<evidence type="ECO:0000256" key="1">
    <source>
        <dbReference type="SAM" id="SignalP"/>
    </source>
</evidence>
<organism evidence="3 4">
    <name type="scientific">Phyllobacterium endophyticum</name>
    <dbReference type="NCBI Taxonomy" id="1149773"/>
    <lineage>
        <taxon>Bacteria</taxon>
        <taxon>Pseudomonadati</taxon>
        <taxon>Pseudomonadota</taxon>
        <taxon>Alphaproteobacteria</taxon>
        <taxon>Hyphomicrobiales</taxon>
        <taxon>Phyllobacteriaceae</taxon>
        <taxon>Phyllobacterium</taxon>
    </lineage>
</organism>
<keyword evidence="4" id="KW-1185">Reference proteome</keyword>
<comment type="caution">
    <text evidence="3">The sequence shown here is derived from an EMBL/GenBank/DDBJ whole genome shotgun (WGS) entry which is preliminary data.</text>
</comment>
<dbReference type="SMART" id="SM00972">
    <property type="entry name" value="SCPU"/>
    <property type="match status" value="1"/>
</dbReference>
<accession>A0A2P7AUG1</accession>
<evidence type="ECO:0000313" key="4">
    <source>
        <dbReference type="Proteomes" id="UP000241158"/>
    </source>
</evidence>
<gene>
    <name evidence="3" type="ORF">CU100_09105</name>
</gene>
<dbReference type="PANTHER" id="PTHR37089">
    <property type="entry name" value="PROTEIN U-RELATED"/>
    <property type="match status" value="1"/>
</dbReference>
<feature type="signal peptide" evidence="1">
    <location>
        <begin position="1"/>
        <end position="27"/>
    </location>
</feature>
<keyword evidence="1" id="KW-0732">Signal</keyword>
<dbReference type="AlphaFoldDB" id="A0A2P7AUG1"/>
<dbReference type="Proteomes" id="UP000241158">
    <property type="component" value="Unassembled WGS sequence"/>
</dbReference>
<proteinExistence type="predicted"/>
<dbReference type="InterPro" id="IPR007893">
    <property type="entry name" value="Spore_coat_U/FanG"/>
</dbReference>
<reference evidence="4" key="1">
    <citation type="submission" date="2017-11" db="EMBL/GenBank/DDBJ databases">
        <authorList>
            <person name="Kuznetsova I."/>
            <person name="Sazanova A."/>
            <person name="Chirak E."/>
            <person name="Safronova V."/>
            <person name="Willems A."/>
        </authorList>
    </citation>
    <scope>NUCLEOTIDE SEQUENCE [LARGE SCALE GENOMIC DNA]</scope>
    <source>
        <strain evidence="4">PEPV15</strain>
    </source>
</reference>
<name>A0A2P7AUG1_9HYPH</name>
<evidence type="ECO:0000259" key="2">
    <source>
        <dbReference type="Pfam" id="PF05229"/>
    </source>
</evidence>
<keyword evidence="3" id="KW-0167">Capsid protein</keyword>
<dbReference type="RefSeq" id="WP_106716272.1">
    <property type="nucleotide sequence ID" value="NZ_JACHXT010000001.1"/>
</dbReference>
<dbReference type="Pfam" id="PF05229">
    <property type="entry name" value="SCPU"/>
    <property type="match status" value="1"/>
</dbReference>
<feature type="domain" description="Spore coat protein U/FanG" evidence="2">
    <location>
        <begin position="31"/>
        <end position="172"/>
    </location>
</feature>
<dbReference type="OrthoDB" id="7478692at2"/>